<dbReference type="Gene3D" id="1.25.40.20">
    <property type="entry name" value="Ankyrin repeat-containing domain"/>
    <property type="match status" value="1"/>
</dbReference>
<dbReference type="PANTHER" id="PTHR46224:SF64">
    <property type="entry name" value="IQ MOTIF AND ANKYRIN REPEAT DOMAIN-CONTAINING PROTEIN 1"/>
    <property type="match status" value="1"/>
</dbReference>
<dbReference type="SUPFAM" id="SSF48403">
    <property type="entry name" value="Ankyrin repeat"/>
    <property type="match status" value="1"/>
</dbReference>
<dbReference type="InterPro" id="IPR036770">
    <property type="entry name" value="Ankyrin_rpt-contain_sf"/>
</dbReference>
<name>A0ABZ0CYJ2_9BURK</name>
<dbReference type="InterPro" id="IPR002110">
    <property type="entry name" value="Ankyrin_rpt"/>
</dbReference>
<keyword evidence="1" id="KW-0732">Signal</keyword>
<dbReference type="RefSeq" id="WP_316702933.1">
    <property type="nucleotide sequence ID" value="NZ_CP136336.1"/>
</dbReference>
<evidence type="ECO:0000256" key="1">
    <source>
        <dbReference type="SAM" id="SignalP"/>
    </source>
</evidence>
<evidence type="ECO:0000313" key="3">
    <source>
        <dbReference type="Proteomes" id="UP001303946"/>
    </source>
</evidence>
<feature type="signal peptide" evidence="1">
    <location>
        <begin position="1"/>
        <end position="25"/>
    </location>
</feature>
<proteinExistence type="predicted"/>
<protein>
    <recommendedName>
        <fullName evidence="4">Ankyrin repeat domain-containing protein</fullName>
    </recommendedName>
</protein>
<sequence length="564" mass="62044">MTNWRWRLRAAAALLGLCIAGGAIAQQPAWSDGERALLGAAWQHTAGANAFEYRLVVFETEVQARQARLSKWGEGTRYKAYDLRADSLVDVDPGLRVALAQLYTPQRRSPPVRWVRKSGATHWAVLELVKRGPVQAPRNAAEFDERAKRWLAQGHLPALAELGTNPEHKARAAFWFARTPEAVKAVPAELDPNVSFGSEMTPLTQNVLGGRVSTAEALLVRGADPNRCGFWGCPLHVAFAIEDAGVSAQAVQLLLAAGAKPGQNDPRFEASRDVPLNDAIRTRRADAVKTLLDAGASPDGAPGVEVTPLVAAVMAQDRALMQLLLDRGASPLPHDDRGKDRLNRHLTIVGMAVEKGDKDLLAWSERLMMEAALKAPRYRWDAHFEQDGRRIPIVDGAEVALKAAPFKLVMTLPPPAHEYGLSIAASYSPSLADEVRRPDRGNGIFISTRSGAMHAPPHEESYELFVYDTRPADAKPDDTWGGNMHLSVNEHRRDFHEIREARHEHVREFRAVARIEEKSDADVKSVPLTALKGRRITFAIGGFLPTEEWVGRLVAPRVVTLVLR</sequence>
<evidence type="ECO:0008006" key="4">
    <source>
        <dbReference type="Google" id="ProtNLM"/>
    </source>
</evidence>
<dbReference type="Proteomes" id="UP001303946">
    <property type="component" value="Chromosome"/>
</dbReference>
<dbReference type="PANTHER" id="PTHR46224">
    <property type="entry name" value="ANKYRIN REPEAT FAMILY PROTEIN"/>
    <property type="match status" value="1"/>
</dbReference>
<feature type="chain" id="PRO_5046841942" description="Ankyrin repeat domain-containing protein" evidence="1">
    <location>
        <begin position="26"/>
        <end position="564"/>
    </location>
</feature>
<reference evidence="2 3" key="1">
    <citation type="submission" date="2023-10" db="EMBL/GenBank/DDBJ databases">
        <title>Bacteria for the degradation of biodegradable plastic PBAT(Polybutylene adipate terephthalate).</title>
        <authorList>
            <person name="Weon H.-Y."/>
            <person name="Yeon J."/>
        </authorList>
    </citation>
    <scope>NUCLEOTIDE SEQUENCE [LARGE SCALE GENOMIC DNA]</scope>
    <source>
        <strain evidence="2 3">SBD 7-3</strain>
    </source>
</reference>
<dbReference type="InterPro" id="IPR051616">
    <property type="entry name" value="Cul2-RING_E3_ligase_SR"/>
</dbReference>
<organism evidence="2 3">
    <name type="scientific">Piscinibacter gummiphilus</name>
    <dbReference type="NCBI Taxonomy" id="946333"/>
    <lineage>
        <taxon>Bacteria</taxon>
        <taxon>Pseudomonadati</taxon>
        <taxon>Pseudomonadota</taxon>
        <taxon>Betaproteobacteria</taxon>
        <taxon>Burkholderiales</taxon>
        <taxon>Sphaerotilaceae</taxon>
        <taxon>Piscinibacter</taxon>
    </lineage>
</organism>
<accession>A0ABZ0CYJ2</accession>
<dbReference type="SMART" id="SM00248">
    <property type="entry name" value="ANK"/>
    <property type="match status" value="3"/>
</dbReference>
<dbReference type="EMBL" id="CP136336">
    <property type="protein sequence ID" value="WOB10038.1"/>
    <property type="molecule type" value="Genomic_DNA"/>
</dbReference>
<evidence type="ECO:0000313" key="2">
    <source>
        <dbReference type="EMBL" id="WOB10038.1"/>
    </source>
</evidence>
<gene>
    <name evidence="2" type="ORF">RXV79_08215</name>
</gene>
<keyword evidence="3" id="KW-1185">Reference proteome</keyword>